<dbReference type="GO" id="GO:0006269">
    <property type="term" value="P:DNA replication, synthesis of primer"/>
    <property type="evidence" value="ECO:0007669"/>
    <property type="project" value="UniProtKB-KW"/>
</dbReference>
<dbReference type="PANTHER" id="PTHR10537">
    <property type="entry name" value="DNA PRIMASE LARGE SUBUNIT"/>
    <property type="match status" value="1"/>
</dbReference>
<reference evidence="10" key="1">
    <citation type="submission" date="2022-07" db="EMBL/GenBank/DDBJ databases">
        <title>Phylogenomic reconstructions and comparative analyses of Kickxellomycotina fungi.</title>
        <authorList>
            <person name="Reynolds N.K."/>
            <person name="Stajich J.E."/>
            <person name="Barry K."/>
            <person name="Grigoriev I.V."/>
            <person name="Crous P."/>
            <person name="Smith M.E."/>
        </authorList>
    </citation>
    <scope>NUCLEOTIDE SEQUENCE</scope>
    <source>
        <strain evidence="10">NBRC 32514</strain>
    </source>
</reference>
<dbReference type="GO" id="GO:0016787">
    <property type="term" value="F:hydrolase activity"/>
    <property type="evidence" value="ECO:0007669"/>
    <property type="project" value="UniProtKB-KW"/>
</dbReference>
<keyword evidence="4" id="KW-0235">DNA replication</keyword>
<evidence type="ECO:0000256" key="7">
    <source>
        <dbReference type="ARBA" id="ARBA00023014"/>
    </source>
</evidence>
<evidence type="ECO:0000256" key="2">
    <source>
        <dbReference type="ARBA" id="ARBA00022485"/>
    </source>
</evidence>
<keyword evidence="5" id="KW-0479">Metal-binding</keyword>
<comment type="cofactor">
    <cofactor evidence="1">
        <name>[4Fe-4S] cluster</name>
        <dbReference type="ChEBI" id="CHEBI:49883"/>
    </cofactor>
</comment>
<feature type="region of interest" description="Disordered" evidence="8">
    <location>
        <begin position="432"/>
        <end position="476"/>
    </location>
</feature>
<protein>
    <submittedName>
        <fullName evidence="10">DNA primase subunit pri2</fullName>
        <ecNumber evidence="10">3.1.3.41</ecNumber>
    </submittedName>
</protein>
<dbReference type="Pfam" id="PF26466">
    <property type="entry name" value="DNA_primase_lrg_N"/>
    <property type="match status" value="1"/>
</dbReference>
<dbReference type="Proteomes" id="UP001149813">
    <property type="component" value="Unassembled WGS sequence"/>
</dbReference>
<gene>
    <name evidence="10" type="primary">PRI2</name>
    <name evidence="10" type="ORF">LPJ53_004062</name>
</gene>
<proteinExistence type="predicted"/>
<keyword evidence="3" id="KW-0639">Primosome</keyword>
<dbReference type="PANTHER" id="PTHR10537:SF3">
    <property type="entry name" value="DNA PRIMASE LARGE SUBUNIT"/>
    <property type="match status" value="1"/>
</dbReference>
<feature type="domain" description="DNA primase large subunit C-terminal" evidence="9">
    <location>
        <begin position="281"/>
        <end position="434"/>
    </location>
</feature>
<evidence type="ECO:0000256" key="4">
    <source>
        <dbReference type="ARBA" id="ARBA00022705"/>
    </source>
</evidence>
<dbReference type="GO" id="GO:0005658">
    <property type="term" value="C:alpha DNA polymerase:primase complex"/>
    <property type="evidence" value="ECO:0007669"/>
    <property type="project" value="TreeGrafter"/>
</dbReference>
<dbReference type="InterPro" id="IPR058560">
    <property type="entry name" value="DNA_primase_C"/>
</dbReference>
<dbReference type="EC" id="3.1.3.41" evidence="10"/>
<evidence type="ECO:0000256" key="1">
    <source>
        <dbReference type="ARBA" id="ARBA00001966"/>
    </source>
</evidence>
<keyword evidence="6" id="KW-0408">Iron</keyword>
<evidence type="ECO:0000256" key="8">
    <source>
        <dbReference type="SAM" id="MobiDB-lite"/>
    </source>
</evidence>
<evidence type="ECO:0000259" key="9">
    <source>
        <dbReference type="Pfam" id="PF04104"/>
    </source>
</evidence>
<evidence type="ECO:0000256" key="3">
    <source>
        <dbReference type="ARBA" id="ARBA00022515"/>
    </source>
</evidence>
<dbReference type="GO" id="GO:0051539">
    <property type="term" value="F:4 iron, 4 sulfur cluster binding"/>
    <property type="evidence" value="ECO:0007669"/>
    <property type="project" value="UniProtKB-KW"/>
</dbReference>
<keyword evidence="10" id="KW-0378">Hydrolase</keyword>
<dbReference type="InterPro" id="IPR007238">
    <property type="entry name" value="DNA_primase_lsu_euk/arc"/>
</dbReference>
<sequence>MFTQHAPRPLAASGLTAAAAAGLGSGPPRLSLYAQPPDGEASVDELEAFALDRLQVLRAVEDAHLRGRGDDDVRRRIDAALARHLPSHSGRGGGAAARQAAAERRKDAVSHFVLRLAFSRSDDLRTWFVRQETALLRHRFRAADAADRAALLAAAHVPATPLPPAERDARLGPAAAAFYGAAEPVYAVAFERVPALVARAQAVVRGGVAYVAAADVAALAEAAFRDALAAALALCARALPQLGEDERLLPVLRSLGRQSARAEYQPTGAAGALTADAVAPLAAAAFPPCMRHLQAQLAHDRHLRHAGRLQLGLFLKAAGLPLADAMVFWRRAFAGLTDDQFQKAYAYNVRHSYGQEGRRANYTAYSCHRIITAAPPGPGDHHGCPFRHHAPDRLRAALHADRLADADVRDIADLARAGHCQVACTRHLEARLAQRRQQPQQPASATLPQPQPQPDPAPVPPVTSPNQYLDLLLTDGRGARASPADAVLAGAP</sequence>
<evidence type="ECO:0000256" key="5">
    <source>
        <dbReference type="ARBA" id="ARBA00022723"/>
    </source>
</evidence>
<dbReference type="EMBL" id="JANBOJ010000174">
    <property type="protein sequence ID" value="KAJ1721400.1"/>
    <property type="molecule type" value="Genomic_DNA"/>
</dbReference>
<keyword evidence="7" id="KW-0411">Iron-sulfur</keyword>
<comment type="caution">
    <text evidence="10">The sequence shown here is derived from an EMBL/GenBank/DDBJ whole genome shotgun (WGS) entry which is preliminary data.</text>
</comment>
<dbReference type="Gene3D" id="1.20.930.80">
    <property type="match status" value="1"/>
</dbReference>
<keyword evidence="2" id="KW-0004">4Fe-4S</keyword>
<organism evidence="10 11">
    <name type="scientific">Coemansia erecta</name>
    <dbReference type="NCBI Taxonomy" id="147472"/>
    <lineage>
        <taxon>Eukaryota</taxon>
        <taxon>Fungi</taxon>
        <taxon>Fungi incertae sedis</taxon>
        <taxon>Zoopagomycota</taxon>
        <taxon>Kickxellomycotina</taxon>
        <taxon>Kickxellomycetes</taxon>
        <taxon>Kickxellales</taxon>
        <taxon>Kickxellaceae</taxon>
        <taxon>Coemansia</taxon>
    </lineage>
</organism>
<name>A0A9W7XYL0_9FUNG</name>
<feature type="compositionally biased region" description="Pro residues" evidence="8">
    <location>
        <begin position="449"/>
        <end position="463"/>
    </location>
</feature>
<evidence type="ECO:0000256" key="6">
    <source>
        <dbReference type="ARBA" id="ARBA00023004"/>
    </source>
</evidence>
<dbReference type="OrthoDB" id="421393at2759"/>
<dbReference type="GO" id="GO:0046872">
    <property type="term" value="F:metal ion binding"/>
    <property type="evidence" value="ECO:0007669"/>
    <property type="project" value="UniProtKB-KW"/>
</dbReference>
<accession>A0A9W7XYL0</accession>
<evidence type="ECO:0000313" key="11">
    <source>
        <dbReference type="Proteomes" id="UP001149813"/>
    </source>
</evidence>
<dbReference type="Pfam" id="PF04104">
    <property type="entry name" value="DNA_primase_lrg"/>
    <property type="match status" value="1"/>
</dbReference>
<dbReference type="AlphaFoldDB" id="A0A9W7XYL0"/>
<keyword evidence="11" id="KW-1185">Reference proteome</keyword>
<evidence type="ECO:0000313" key="10">
    <source>
        <dbReference type="EMBL" id="KAJ1721400.1"/>
    </source>
</evidence>
<dbReference type="GO" id="GO:0006270">
    <property type="term" value="P:DNA replication initiation"/>
    <property type="evidence" value="ECO:0007669"/>
    <property type="project" value="TreeGrafter"/>
</dbReference>